<dbReference type="GO" id="GO:0008218">
    <property type="term" value="P:bioluminescence"/>
    <property type="evidence" value="ECO:0007669"/>
    <property type="project" value="InterPro"/>
</dbReference>
<evidence type="ECO:0000259" key="1">
    <source>
        <dbReference type="Pfam" id="PF04443"/>
    </source>
</evidence>
<reference evidence="2 3" key="1">
    <citation type="submission" date="2016-06" db="EMBL/GenBank/DDBJ databases">
        <authorList>
            <person name="Kjaerup R.B."/>
            <person name="Dalgaard T.S."/>
            <person name="Juul-Madsen H.R."/>
        </authorList>
    </citation>
    <scope>NUCLEOTIDE SEQUENCE [LARGE SCALE GENOMIC DNA]</scope>
    <source>
        <strain evidence="2 3">1165133.8</strain>
    </source>
</reference>
<proteinExistence type="predicted"/>
<feature type="domain" description="Acyl-protein synthetase LuxE" evidence="1">
    <location>
        <begin position="165"/>
        <end position="349"/>
    </location>
</feature>
<dbReference type="Pfam" id="PF04443">
    <property type="entry name" value="LuxE"/>
    <property type="match status" value="1"/>
</dbReference>
<evidence type="ECO:0000313" key="2">
    <source>
        <dbReference type="EMBL" id="OBK24169.1"/>
    </source>
</evidence>
<dbReference type="GO" id="GO:0047474">
    <property type="term" value="F:long-chain fatty acid--protein ligase activity"/>
    <property type="evidence" value="ECO:0007669"/>
    <property type="project" value="InterPro"/>
</dbReference>
<dbReference type="RefSeq" id="WP_065145290.1">
    <property type="nucleotide sequence ID" value="NZ_LZLS01000159.1"/>
</dbReference>
<sequence>MYRYHGRFVGQLFDDIESLVAGELIDTTTVLDRLNALSAANSTVIEQFWRATGFGYPIPDSAFKQSPPYLFSDQPPVREFHTSGTSGASRGRVAYSPRGLELMRMSILDNARRHVTSGMVKPPIIRFVPTCADAPTMVMAYGMEVIATELGDPELSEVVVGPQGVDYDRLATALDRVCVAGQPAVLIGGSTAFANVCEHFETRRRYFELPVGSRVVDAGGFKRQSSSLRVDTLRDALRRVFGFAEGHFVNLFGMTELASQLYDYADHPIGPLGERVKAGRPYVQIKVRDPHTMATIATGRGLLEVVDLCVLDRPAALLTGDLALAAPAGAAVIGRVVRNSARGCSLSLDALTAREEMHV</sequence>
<dbReference type="Proteomes" id="UP000093928">
    <property type="component" value="Unassembled WGS sequence"/>
</dbReference>
<gene>
    <name evidence="2" type="ORF">A5634_04070</name>
</gene>
<name>A0A1A3NSZ9_MYCAS</name>
<protein>
    <recommendedName>
        <fullName evidence="1">Acyl-protein synthetase LuxE domain-containing protein</fullName>
    </recommendedName>
</protein>
<dbReference type="AlphaFoldDB" id="A0A1A3NSZ9"/>
<evidence type="ECO:0000313" key="3">
    <source>
        <dbReference type="Proteomes" id="UP000093928"/>
    </source>
</evidence>
<dbReference type="EMBL" id="LZLS01000159">
    <property type="protein sequence ID" value="OBK24169.1"/>
    <property type="molecule type" value="Genomic_DNA"/>
</dbReference>
<dbReference type="InterPro" id="IPR007534">
    <property type="entry name" value="LuxE"/>
</dbReference>
<comment type="caution">
    <text evidence="2">The sequence shown here is derived from an EMBL/GenBank/DDBJ whole genome shotgun (WGS) entry which is preliminary data.</text>
</comment>
<accession>A0A1A3NSZ9</accession>
<organism evidence="2 3">
    <name type="scientific">Mycobacterium asiaticum</name>
    <dbReference type="NCBI Taxonomy" id="1790"/>
    <lineage>
        <taxon>Bacteria</taxon>
        <taxon>Bacillati</taxon>
        <taxon>Actinomycetota</taxon>
        <taxon>Actinomycetes</taxon>
        <taxon>Mycobacteriales</taxon>
        <taxon>Mycobacteriaceae</taxon>
        <taxon>Mycobacterium</taxon>
    </lineage>
</organism>
<dbReference type="OrthoDB" id="182577at2"/>